<feature type="compositionally biased region" description="Basic and acidic residues" evidence="1">
    <location>
        <begin position="355"/>
        <end position="365"/>
    </location>
</feature>
<dbReference type="EMBL" id="JACETU010000006">
    <property type="protein sequence ID" value="KAF7426407.1"/>
    <property type="molecule type" value="Genomic_DNA"/>
</dbReference>
<dbReference type="OrthoDB" id="10636276at2759"/>
<gene>
    <name evidence="2" type="ORF">PC9H_008775</name>
</gene>
<dbReference type="GeneID" id="59378593"/>
<name>A0A8H7DQV9_PLEOS</name>
<feature type="compositionally biased region" description="Polar residues" evidence="1">
    <location>
        <begin position="344"/>
        <end position="354"/>
    </location>
</feature>
<protein>
    <submittedName>
        <fullName evidence="2">Uncharacterized protein</fullName>
    </submittedName>
</protein>
<feature type="compositionally biased region" description="Polar residues" evidence="1">
    <location>
        <begin position="141"/>
        <end position="159"/>
    </location>
</feature>
<feature type="compositionally biased region" description="Basic residues" evidence="1">
    <location>
        <begin position="167"/>
        <end position="181"/>
    </location>
</feature>
<comment type="caution">
    <text evidence="2">The sequence shown here is derived from an EMBL/GenBank/DDBJ whole genome shotgun (WGS) entry which is preliminary data.</text>
</comment>
<dbReference type="RefSeq" id="XP_036629711.1">
    <property type="nucleotide sequence ID" value="XM_036778283.1"/>
</dbReference>
<feature type="region of interest" description="Disordered" evidence="1">
    <location>
        <begin position="245"/>
        <end position="274"/>
    </location>
</feature>
<dbReference type="AlphaFoldDB" id="A0A8H7DQV9"/>
<feature type="region of interest" description="Disordered" evidence="1">
    <location>
        <begin position="337"/>
        <end position="373"/>
    </location>
</feature>
<proteinExistence type="predicted"/>
<organism evidence="2 3">
    <name type="scientific">Pleurotus ostreatus</name>
    <name type="common">Oyster mushroom</name>
    <name type="synonym">White-rot fungus</name>
    <dbReference type="NCBI Taxonomy" id="5322"/>
    <lineage>
        <taxon>Eukaryota</taxon>
        <taxon>Fungi</taxon>
        <taxon>Dikarya</taxon>
        <taxon>Basidiomycota</taxon>
        <taxon>Agaricomycotina</taxon>
        <taxon>Agaricomycetes</taxon>
        <taxon>Agaricomycetidae</taxon>
        <taxon>Agaricales</taxon>
        <taxon>Pleurotineae</taxon>
        <taxon>Pleurotaceae</taxon>
        <taxon>Pleurotus</taxon>
    </lineage>
</organism>
<dbReference type="VEuPathDB" id="FungiDB:PC9H_008775"/>
<feature type="region of interest" description="Disordered" evidence="1">
    <location>
        <begin position="141"/>
        <end position="212"/>
    </location>
</feature>
<evidence type="ECO:0000313" key="2">
    <source>
        <dbReference type="EMBL" id="KAF7426407.1"/>
    </source>
</evidence>
<evidence type="ECO:0000256" key="1">
    <source>
        <dbReference type="SAM" id="MobiDB-lite"/>
    </source>
</evidence>
<evidence type="ECO:0000313" key="3">
    <source>
        <dbReference type="Proteomes" id="UP000623687"/>
    </source>
</evidence>
<accession>A0A8H7DQV9</accession>
<sequence>MDVSDLVRSFCLPFDGKLPIGNAMSRDPGLFVVRTPKYLRRQPALIKASVVTAGLPWTHSTILRAGKYDYDQWRPLRAPRRLRGLLLVSISPPWCPFIENKSGPSQVSRLPTGLNYQVALDPISLPSNTLRQDEECVLNSLKSPKSTTETRKLCSNPTRPVTDHKKPPARRAPKRLPSARKPARERTYSGLPSTSEACRPADSPSPASITMHAPSAPLEEHASNSLAPLRTPTMTPELCSSLTVLNTNARKRPRHCTPSVRKPAQGRAPPEPHNDSVIPTEPLSPPSVTVHTAPPFLLLDAPVRHARRRFAPPSKEMLQLLVETELALLPTEVSSKRPKIQLQPPASVSQTTPPRTEDRTKEGESRPTPTITQRHINTNSLFLGTHDTSPALVTRAEAEAACAKSPCSRFVHDYRLEYTHLPSILQTTIRIPPSRAKASTPLLPSH</sequence>
<reference evidence="2" key="1">
    <citation type="submission" date="2019-07" db="EMBL/GenBank/DDBJ databases">
        <authorList>
            <person name="Palmer J.M."/>
        </authorList>
    </citation>
    <scope>NUCLEOTIDE SEQUENCE</scope>
    <source>
        <strain evidence="2">PC9</strain>
    </source>
</reference>
<keyword evidence="3" id="KW-1185">Reference proteome</keyword>
<dbReference type="Proteomes" id="UP000623687">
    <property type="component" value="Unassembled WGS sequence"/>
</dbReference>